<dbReference type="InterPro" id="IPR013324">
    <property type="entry name" value="RNA_pol_sigma_r3/r4-like"/>
</dbReference>
<dbReference type="GO" id="GO:0003677">
    <property type="term" value="F:DNA binding"/>
    <property type="evidence" value="ECO:0007669"/>
    <property type="project" value="InterPro"/>
</dbReference>
<dbReference type="InterPro" id="IPR013249">
    <property type="entry name" value="RNA_pol_sigma70_r4_t2"/>
</dbReference>
<dbReference type="SUPFAM" id="SSF88659">
    <property type="entry name" value="Sigma3 and sigma4 domains of RNA polymerase sigma factors"/>
    <property type="match status" value="1"/>
</dbReference>
<dbReference type="InterPro" id="IPR013325">
    <property type="entry name" value="RNA_pol_sigma_r2"/>
</dbReference>
<dbReference type="InterPro" id="IPR007627">
    <property type="entry name" value="RNA_pol_sigma70_r2"/>
</dbReference>
<dbReference type="CDD" id="cd06171">
    <property type="entry name" value="Sigma70_r4"/>
    <property type="match status" value="1"/>
</dbReference>
<dbReference type="SUPFAM" id="SSF88946">
    <property type="entry name" value="Sigma2 domain of RNA polymerase sigma factors"/>
    <property type="match status" value="1"/>
</dbReference>
<comment type="similarity">
    <text evidence="1">Belongs to the sigma-70 factor family. ECF subfamily.</text>
</comment>
<dbReference type="EMBL" id="CP052909">
    <property type="protein sequence ID" value="QNJ96952.1"/>
    <property type="molecule type" value="Genomic_DNA"/>
</dbReference>
<dbReference type="Pfam" id="PF04542">
    <property type="entry name" value="Sigma70_r2"/>
    <property type="match status" value="1"/>
</dbReference>
<dbReference type="GO" id="GO:0006352">
    <property type="term" value="P:DNA-templated transcription initiation"/>
    <property type="evidence" value="ECO:0007669"/>
    <property type="project" value="InterPro"/>
</dbReference>
<dbReference type="InterPro" id="IPR039425">
    <property type="entry name" value="RNA_pol_sigma-70-like"/>
</dbReference>
<gene>
    <name evidence="7" type="ORF">ALE3EI_0365</name>
</gene>
<organism evidence="7 8">
    <name type="scientific">Constantimarinum furrinae</name>
    <dbReference type="NCBI Taxonomy" id="2562285"/>
    <lineage>
        <taxon>Bacteria</taxon>
        <taxon>Pseudomonadati</taxon>
        <taxon>Bacteroidota</taxon>
        <taxon>Flavobacteriia</taxon>
        <taxon>Flavobacteriales</taxon>
        <taxon>Flavobacteriaceae</taxon>
        <taxon>Altibacter/Constantimarinum group</taxon>
        <taxon>Constantimarinum</taxon>
    </lineage>
</organism>
<evidence type="ECO:0000313" key="8">
    <source>
        <dbReference type="Proteomes" id="UP000515514"/>
    </source>
</evidence>
<evidence type="ECO:0000256" key="1">
    <source>
        <dbReference type="ARBA" id="ARBA00010641"/>
    </source>
</evidence>
<keyword evidence="8" id="KW-1185">Reference proteome</keyword>
<dbReference type="Gene3D" id="1.10.1740.10">
    <property type="match status" value="1"/>
</dbReference>
<dbReference type="Pfam" id="PF08281">
    <property type="entry name" value="Sigma70_r4_2"/>
    <property type="match status" value="1"/>
</dbReference>
<dbReference type="Proteomes" id="UP000515514">
    <property type="component" value="Chromosome"/>
</dbReference>
<evidence type="ECO:0000256" key="2">
    <source>
        <dbReference type="ARBA" id="ARBA00023015"/>
    </source>
</evidence>
<protein>
    <submittedName>
        <fullName evidence="7">RNA polymerase sigma-70 factor</fullName>
    </submittedName>
</protein>
<keyword evidence="4" id="KW-0804">Transcription</keyword>
<dbReference type="AlphaFoldDB" id="A0A7G8PRI6"/>
<evidence type="ECO:0000259" key="6">
    <source>
        <dbReference type="Pfam" id="PF08281"/>
    </source>
</evidence>
<dbReference type="GO" id="GO:0016987">
    <property type="term" value="F:sigma factor activity"/>
    <property type="evidence" value="ECO:0007669"/>
    <property type="project" value="UniProtKB-KW"/>
</dbReference>
<evidence type="ECO:0000259" key="5">
    <source>
        <dbReference type="Pfam" id="PF04542"/>
    </source>
</evidence>
<keyword evidence="3" id="KW-0731">Sigma factor</keyword>
<dbReference type="Gene3D" id="1.10.10.10">
    <property type="entry name" value="Winged helix-like DNA-binding domain superfamily/Winged helix DNA-binding domain"/>
    <property type="match status" value="1"/>
</dbReference>
<accession>A0A7G8PRI6</accession>
<name>A0A7G8PRI6_9FLAO</name>
<reference evidence="7 8" key="1">
    <citation type="submission" date="2020-04" db="EMBL/GenBank/DDBJ databases">
        <title>Genome sequence of Altibacter aquimarinus strain ALE3EI.</title>
        <authorList>
            <person name="Oh H.-M."/>
            <person name="Jang D."/>
        </authorList>
    </citation>
    <scope>NUCLEOTIDE SEQUENCE [LARGE SCALE GENOMIC DNA]</scope>
    <source>
        <strain evidence="7 8">ALE3EI</strain>
    </source>
</reference>
<keyword evidence="2" id="KW-0805">Transcription regulation</keyword>
<dbReference type="InterPro" id="IPR036388">
    <property type="entry name" value="WH-like_DNA-bd_sf"/>
</dbReference>
<dbReference type="NCBIfam" id="TIGR02937">
    <property type="entry name" value="sigma70-ECF"/>
    <property type="match status" value="1"/>
</dbReference>
<dbReference type="PANTHER" id="PTHR43133">
    <property type="entry name" value="RNA POLYMERASE ECF-TYPE SIGMA FACTO"/>
    <property type="match status" value="1"/>
</dbReference>
<dbReference type="PANTHER" id="PTHR43133:SF46">
    <property type="entry name" value="RNA POLYMERASE SIGMA-70 FACTOR ECF SUBFAMILY"/>
    <property type="match status" value="1"/>
</dbReference>
<evidence type="ECO:0000256" key="4">
    <source>
        <dbReference type="ARBA" id="ARBA00023163"/>
    </source>
</evidence>
<proteinExistence type="inferred from homology"/>
<dbReference type="InterPro" id="IPR014284">
    <property type="entry name" value="RNA_pol_sigma-70_dom"/>
</dbReference>
<sequence length="200" mass="23139">MVIEAILKKKNSLKVISLHKNYVSLIKKVRKGNRKAQHEMFELFSPKMLSVCRQYVKSNDVAEEVMLNGFLKVFTHLDSFKSEGSFEGWIRRIMVNESITYLRSEKKIHFKDEAAIDNSVEHVAYIETALEVNEIQKLMDRLPDGYKTVFVLYAVEGYKHSEIGELLQISESTSKSQLFKARKMLQSLVTNENKISYGTH</sequence>
<feature type="domain" description="RNA polymerase sigma-70 region 2" evidence="5">
    <location>
        <begin position="40"/>
        <end position="107"/>
    </location>
</feature>
<evidence type="ECO:0000256" key="3">
    <source>
        <dbReference type="ARBA" id="ARBA00023082"/>
    </source>
</evidence>
<evidence type="ECO:0000313" key="7">
    <source>
        <dbReference type="EMBL" id="QNJ96952.1"/>
    </source>
</evidence>
<feature type="domain" description="RNA polymerase sigma factor 70 region 4 type 2" evidence="6">
    <location>
        <begin position="134"/>
        <end position="185"/>
    </location>
</feature>
<dbReference type="KEGG" id="alti:ALE3EI_0365"/>